<keyword evidence="2" id="KW-1185">Reference proteome</keyword>
<name>A0ACC2WHP6_9TREE</name>
<dbReference type="Proteomes" id="UP001230649">
    <property type="component" value="Unassembled WGS sequence"/>
</dbReference>
<proteinExistence type="predicted"/>
<dbReference type="EMBL" id="JASBWS010000021">
    <property type="protein sequence ID" value="KAJ9110946.1"/>
    <property type="molecule type" value="Genomic_DNA"/>
</dbReference>
<sequence>MSLNLESLRDTYAKAGQEHVFTFYDKLSPDDQQSLLRQLAAEQEERENAEKMKNDPEAAKDSIQPLPSSALASLVPTSASDKASHEQADKWRGIGTKAIKDNQVAVLLMAGGQGTRLGSSAPKGCYDIGLASHKSLFQLQGERIRKLERLADGGRIPWYVMTSGPTRKDTEAFFEENAFFGLNKEDVVFFDQGVLPALSNDGKIMLSTPHSVSVAPDGNGGLYAAIRQSPISTDPASTVLKDMHRRGIRYIHAYCVDNCLVKVADPVFLGYCIEKKAACGAKVVRKEDPHESVGVLAMRDGAFSVVEYSELSQEKAEERDPETGDLAYRAANIANHFYTLDFLDQVESMEAHMAFHIARKKIPTVDLATGDSIKPDSPNGMKLELFVFDVFPFTKALGVLEVERREEFSPLKNAPGSKSDNPETSRRDIYAQQRRWLEAVGAEVKEGCEVEISPLVSYNGEGLEGYRGKKFEESCQLD</sequence>
<comment type="caution">
    <text evidence="1">The sequence shown here is derived from an EMBL/GenBank/DDBJ whole genome shotgun (WGS) entry which is preliminary data.</text>
</comment>
<reference evidence="1" key="1">
    <citation type="submission" date="2023-04" db="EMBL/GenBank/DDBJ databases">
        <title>Draft Genome sequencing of Naganishia species isolated from polar environments using Oxford Nanopore Technology.</title>
        <authorList>
            <person name="Leo P."/>
            <person name="Venkateswaran K."/>
        </authorList>
    </citation>
    <scope>NUCLEOTIDE SEQUENCE</scope>
    <source>
        <strain evidence="1">MNA-CCFEE 5262</strain>
    </source>
</reference>
<evidence type="ECO:0000313" key="1">
    <source>
        <dbReference type="EMBL" id="KAJ9110946.1"/>
    </source>
</evidence>
<accession>A0ACC2WHP6</accession>
<gene>
    <name evidence="1" type="ORF">QFC20_002712</name>
</gene>
<evidence type="ECO:0000313" key="2">
    <source>
        <dbReference type="Proteomes" id="UP001230649"/>
    </source>
</evidence>
<organism evidence="1 2">
    <name type="scientific">Naganishia adeliensis</name>
    <dbReference type="NCBI Taxonomy" id="92952"/>
    <lineage>
        <taxon>Eukaryota</taxon>
        <taxon>Fungi</taxon>
        <taxon>Dikarya</taxon>
        <taxon>Basidiomycota</taxon>
        <taxon>Agaricomycotina</taxon>
        <taxon>Tremellomycetes</taxon>
        <taxon>Filobasidiales</taxon>
        <taxon>Filobasidiaceae</taxon>
        <taxon>Naganishia</taxon>
    </lineage>
</organism>
<protein>
    <submittedName>
        <fullName evidence="1">Uncharacterized protein</fullName>
    </submittedName>
</protein>